<evidence type="ECO:0008006" key="4">
    <source>
        <dbReference type="Google" id="ProtNLM"/>
    </source>
</evidence>
<dbReference type="Proteomes" id="UP000181980">
    <property type="component" value="Unassembled WGS sequence"/>
</dbReference>
<dbReference type="STRING" id="561176.SAMN04488561_0977"/>
<gene>
    <name evidence="2" type="ORF">SAMN04488561_0977</name>
</gene>
<evidence type="ECO:0000313" key="3">
    <source>
        <dbReference type="Proteomes" id="UP000181980"/>
    </source>
</evidence>
<dbReference type="AlphaFoldDB" id="A0A1H5HVB7"/>
<accession>A0A1H5HVB7</accession>
<feature type="transmembrane region" description="Helical" evidence="1">
    <location>
        <begin position="202"/>
        <end position="221"/>
    </location>
</feature>
<feature type="transmembrane region" description="Helical" evidence="1">
    <location>
        <begin position="66"/>
        <end position="87"/>
    </location>
</feature>
<protein>
    <recommendedName>
        <fullName evidence="4">DUF4386 family protein</fullName>
    </recommendedName>
</protein>
<name>A0A1H5HVB7_9ACTN</name>
<keyword evidence="1" id="KW-0812">Transmembrane</keyword>
<dbReference type="RefSeq" id="WP_069113029.1">
    <property type="nucleotide sequence ID" value="NZ_FNUC01000003.1"/>
</dbReference>
<dbReference type="EMBL" id="FNUC01000003">
    <property type="protein sequence ID" value="SEE31953.1"/>
    <property type="molecule type" value="Genomic_DNA"/>
</dbReference>
<feature type="transmembrane region" description="Helical" evidence="1">
    <location>
        <begin position="179"/>
        <end position="196"/>
    </location>
</feature>
<keyword evidence="1" id="KW-0472">Membrane</keyword>
<evidence type="ECO:0000256" key="1">
    <source>
        <dbReference type="SAM" id="Phobius"/>
    </source>
</evidence>
<evidence type="ECO:0000313" key="2">
    <source>
        <dbReference type="EMBL" id="SEE31953.1"/>
    </source>
</evidence>
<keyword evidence="1" id="KW-1133">Transmembrane helix</keyword>
<sequence length="226" mass="23271">MSTSLATGTTHKTATAAPRLWAYTGVLAGLAGVVGIQASMSVSAVYDEDGDAVAILAGLRDFVPNIVVFHVTMMLATVLLVVFAAGLRRRLKAQAPADSLLPDVAAFGLLLTSVAGLIGTGLNTEFAFALADDETEIVPEAAVVFGHWIGTLPWLWVGAGITGTALAAAALRHAAAPRWIGWVAAVLGGLTLLLGISPLQYMAGMTGPVLVLVVAAGFVWGDRRRA</sequence>
<reference evidence="3" key="1">
    <citation type="submission" date="2016-10" db="EMBL/GenBank/DDBJ databases">
        <authorList>
            <person name="Varghese N."/>
            <person name="Submissions S."/>
        </authorList>
    </citation>
    <scope>NUCLEOTIDE SEQUENCE [LARGE SCALE GENOMIC DNA]</scope>
    <source>
        <strain evidence="3">DSM 45237</strain>
    </source>
</reference>
<feature type="transmembrane region" description="Helical" evidence="1">
    <location>
        <begin position="154"/>
        <end position="172"/>
    </location>
</feature>
<feature type="transmembrane region" description="Helical" evidence="1">
    <location>
        <begin position="20"/>
        <end position="46"/>
    </location>
</feature>
<organism evidence="2 3">
    <name type="scientific">Jiangella alba</name>
    <dbReference type="NCBI Taxonomy" id="561176"/>
    <lineage>
        <taxon>Bacteria</taxon>
        <taxon>Bacillati</taxon>
        <taxon>Actinomycetota</taxon>
        <taxon>Actinomycetes</taxon>
        <taxon>Jiangellales</taxon>
        <taxon>Jiangellaceae</taxon>
        <taxon>Jiangella</taxon>
    </lineage>
</organism>
<keyword evidence="3" id="KW-1185">Reference proteome</keyword>
<proteinExistence type="predicted"/>
<dbReference type="OrthoDB" id="3780129at2"/>
<feature type="transmembrane region" description="Helical" evidence="1">
    <location>
        <begin position="99"/>
        <end position="118"/>
    </location>
</feature>